<sequence>MSSHSSQNTNGSSNRSVKKPYFNNNNTNTNNEYQAYTNSNNEYQAYTNSNNGQYGYTNVNTTPEQNTHERRPSYQYITQQQPQISVPATPRMLSGSSRHASTKKYTPQTPPLNNHQQQQFHSQYTQQQTFFNSNQQSYYNNYNNSNGSGETAKAGRVLLLSPSESLRRDRANLRNDMDTSLNMDSPLGGARRGSSDRKRYDSSFDKFANDINSNNGNKTPKLNKNIPIIKINASSYEQQQQPSQQSEMVNTSKEYNFIEAYEKDHKPETVLMPPPALSSQQQSKIINNSSSPRQTTDDFPSQPPPKPTITNSTNNGSNNLDNAKITIVESGKKYKEFHRKSIGDWEFVQNIGSGSMGKVKVAKNVKTKDLCAVKIVTRAVKTFLYKCEKDPQFKNSLTKEEYKERLLKENSRDKRTIREGGLGQIFYHPNICRLFHIWALTTHYYMLFEYVQGGQLLDYIIQHGSLKEYRVRKFTRGIASAIKYLHGHNIVHRDLKIENILISDAGDIKIIDFGLSNFYNVNSQLKTFCGSLYFAAPELLKAEPYIGPEVDIWAFGIVMFVLLCGKVPFDNDRSDVLHKLIKEGNVEYPSHLSESVKSLLKRMIIVDRNLRYDIDEIIDHPWLNEGYDYKVISHIPARKPLTEIDIEVCQEMVRLAFFDNAETLKQSLTELIECDEYIHLAKRHYKMFGNEYPRNGEDDPLLAFHSNISLYYLIDEFYDRKDSNKYLDKEKVSAAMDSMYPNPKVSKFVASGKLNLPVQNVETFDKSMQNETISDEKISPQPKFITIPDYKNTTIRPPSIAKVEETKKPLNLQEQERPATPGLGLLSPVKPTYKQQKVEVENYTPLPSPSENSNQEKFKFGSLFRRFSQSKRKPSNEVPPPNAVAQTDEKPWKRVHKRTVSEGVPTQHKRDYPSVGGGQRLPALPMNADMLVKKEQQRYNSVNDDVSGQLQPPAITSGSSTATGNNTPSDQGSTYSTTAQKRRLHPNARARSVGGNVISDFIKTGSTGSSAGFIDDKTVDQIMKEAANAPKNSMPSIEYPKVFFLKNFFSVQTTSFLPLSVVRYEIIKTLRHMNIQYKEIPGAFVCTHSNQPLPKELVSKNDTLEDITSAYYDDNNNNTDDEEEEEENIVYQTDTGKNNLSRRGSVMRNAYKEQIPQTPKISSNWNYQNSIANTPKSPPHVGDISLDYDETYDSDDDSLKKNFEGMNIDNQYSYNRSSKSRMMITDDSKPRSNEAKENGKVVFEIHIVKVPVIGTAGVHFKKISGNTWNYKTLATNILNELKL</sequence>
<dbReference type="GO" id="GO:0005524">
    <property type="term" value="F:ATP binding"/>
    <property type="evidence" value="ECO:0007669"/>
    <property type="project" value="UniProtKB-UniRule"/>
</dbReference>
<dbReference type="SMART" id="SM00220">
    <property type="entry name" value="S_TKc"/>
    <property type="match status" value="1"/>
</dbReference>
<feature type="region of interest" description="Disordered" evidence="11">
    <location>
        <begin position="869"/>
        <end position="923"/>
    </location>
</feature>
<feature type="compositionally biased region" description="Polar residues" evidence="11">
    <location>
        <begin position="32"/>
        <end position="65"/>
    </location>
</feature>
<evidence type="ECO:0000256" key="9">
    <source>
        <dbReference type="ARBA" id="ARBA00048679"/>
    </source>
</evidence>
<protein>
    <recommendedName>
        <fullName evidence="2">non-specific serine/threonine protein kinase</fullName>
        <ecNumber evidence="2">2.7.11.1</ecNumber>
    </recommendedName>
</protein>
<feature type="region of interest" description="Disordered" evidence="11">
    <location>
        <begin position="804"/>
        <end position="828"/>
    </location>
</feature>
<feature type="compositionally biased region" description="Polar residues" evidence="11">
    <location>
        <begin position="970"/>
        <end position="979"/>
    </location>
</feature>
<dbReference type="PROSITE" id="PS00107">
    <property type="entry name" value="PROTEIN_KINASE_ATP"/>
    <property type="match status" value="1"/>
</dbReference>
<evidence type="ECO:0000256" key="11">
    <source>
        <dbReference type="SAM" id="MobiDB-lite"/>
    </source>
</evidence>
<comment type="similarity">
    <text evidence="1">Belongs to the protein kinase superfamily. CAMK Ser/Thr protein kinase family. NIM1 subfamily.</text>
</comment>
<evidence type="ECO:0000256" key="2">
    <source>
        <dbReference type="ARBA" id="ARBA00012513"/>
    </source>
</evidence>
<dbReference type="FunFam" id="1.10.510.10:FF:000571">
    <property type="entry name" value="Maternal embryonic leucine zipper kinase"/>
    <property type="match status" value="1"/>
</dbReference>
<dbReference type="SUPFAM" id="SSF56112">
    <property type="entry name" value="Protein kinase-like (PK-like)"/>
    <property type="match status" value="1"/>
</dbReference>
<keyword evidence="4" id="KW-0808">Transferase</keyword>
<dbReference type="GO" id="GO:0000226">
    <property type="term" value="P:microtubule cytoskeleton organization"/>
    <property type="evidence" value="ECO:0007669"/>
    <property type="project" value="TreeGrafter"/>
</dbReference>
<keyword evidence="3" id="KW-0723">Serine/threonine-protein kinase</keyword>
<dbReference type="EC" id="2.7.11.1" evidence="2"/>
<dbReference type="InterPro" id="IPR001772">
    <property type="entry name" value="KA1_dom"/>
</dbReference>
<dbReference type="Proteomes" id="UP000092321">
    <property type="component" value="Unassembled WGS sequence"/>
</dbReference>
<dbReference type="SUPFAM" id="SSF103243">
    <property type="entry name" value="KA1-like"/>
    <property type="match status" value="1"/>
</dbReference>
<feature type="region of interest" description="Disordered" evidence="11">
    <location>
        <begin position="1"/>
        <end position="124"/>
    </location>
</feature>
<feature type="domain" description="Protein kinase" evidence="12">
    <location>
        <begin position="345"/>
        <end position="623"/>
    </location>
</feature>
<dbReference type="OrthoDB" id="1928777at2759"/>
<dbReference type="Gene3D" id="1.10.510.10">
    <property type="entry name" value="Transferase(Phosphotransferase) domain 1"/>
    <property type="match status" value="1"/>
</dbReference>
<dbReference type="GO" id="GO:0005737">
    <property type="term" value="C:cytoplasm"/>
    <property type="evidence" value="ECO:0007669"/>
    <property type="project" value="TreeGrafter"/>
</dbReference>
<evidence type="ECO:0000313" key="15">
    <source>
        <dbReference type="Proteomes" id="UP000092321"/>
    </source>
</evidence>
<feature type="compositionally biased region" description="Polar residues" evidence="11">
    <location>
        <begin position="75"/>
        <end position="86"/>
    </location>
</feature>
<keyword evidence="7 10" id="KW-0067">ATP-binding</keyword>
<dbReference type="Gene3D" id="3.30.310.80">
    <property type="entry name" value="Kinase associated domain 1, KA1"/>
    <property type="match status" value="1"/>
</dbReference>
<feature type="domain" description="KA1" evidence="13">
    <location>
        <begin position="1234"/>
        <end position="1283"/>
    </location>
</feature>
<dbReference type="GO" id="GO:0004674">
    <property type="term" value="F:protein serine/threonine kinase activity"/>
    <property type="evidence" value="ECO:0007669"/>
    <property type="project" value="UniProtKB-KW"/>
</dbReference>
<evidence type="ECO:0000256" key="1">
    <source>
        <dbReference type="ARBA" id="ARBA00010791"/>
    </source>
</evidence>
<evidence type="ECO:0000256" key="5">
    <source>
        <dbReference type="ARBA" id="ARBA00022741"/>
    </source>
</evidence>
<feature type="compositionally biased region" description="Low complexity" evidence="11">
    <location>
        <begin position="115"/>
        <end position="124"/>
    </location>
</feature>
<keyword evidence="5 10" id="KW-0547">Nucleotide-binding</keyword>
<dbReference type="InterPro" id="IPR028375">
    <property type="entry name" value="KA1/Ssp2_C"/>
</dbReference>
<accession>A0A1B7T9S8</accession>
<dbReference type="EMBL" id="LXPE01000093">
    <property type="protein sequence ID" value="OBA25465.1"/>
    <property type="molecule type" value="Genomic_DNA"/>
</dbReference>
<evidence type="ECO:0000256" key="3">
    <source>
        <dbReference type="ARBA" id="ARBA00022527"/>
    </source>
</evidence>
<proteinExistence type="inferred from homology"/>
<name>A0A1B7T9S8_9ASCO</name>
<feature type="region of interest" description="Disordered" evidence="11">
    <location>
        <begin position="943"/>
        <end position="990"/>
    </location>
</feature>
<dbReference type="Pfam" id="PF00069">
    <property type="entry name" value="Pkinase"/>
    <property type="match status" value="1"/>
</dbReference>
<keyword evidence="6 14" id="KW-0418">Kinase</keyword>
<dbReference type="PANTHER" id="PTHR24346:SF82">
    <property type="entry name" value="KP78A-RELATED"/>
    <property type="match status" value="1"/>
</dbReference>
<evidence type="ECO:0000259" key="12">
    <source>
        <dbReference type="PROSITE" id="PS50011"/>
    </source>
</evidence>
<evidence type="ECO:0000256" key="7">
    <source>
        <dbReference type="ARBA" id="ARBA00022840"/>
    </source>
</evidence>
<comment type="catalytic activity">
    <reaction evidence="8">
        <text>L-threonyl-[protein] + ATP = O-phospho-L-threonyl-[protein] + ADP + H(+)</text>
        <dbReference type="Rhea" id="RHEA:46608"/>
        <dbReference type="Rhea" id="RHEA-COMP:11060"/>
        <dbReference type="Rhea" id="RHEA-COMP:11605"/>
        <dbReference type="ChEBI" id="CHEBI:15378"/>
        <dbReference type="ChEBI" id="CHEBI:30013"/>
        <dbReference type="ChEBI" id="CHEBI:30616"/>
        <dbReference type="ChEBI" id="CHEBI:61977"/>
        <dbReference type="ChEBI" id="CHEBI:456216"/>
        <dbReference type="EC" id="2.7.11.1"/>
    </reaction>
</comment>
<evidence type="ECO:0000256" key="6">
    <source>
        <dbReference type="ARBA" id="ARBA00022777"/>
    </source>
</evidence>
<evidence type="ECO:0000259" key="13">
    <source>
        <dbReference type="PROSITE" id="PS50032"/>
    </source>
</evidence>
<comment type="catalytic activity">
    <reaction evidence="9">
        <text>L-seryl-[protein] + ATP = O-phospho-L-seryl-[protein] + ADP + H(+)</text>
        <dbReference type="Rhea" id="RHEA:17989"/>
        <dbReference type="Rhea" id="RHEA-COMP:9863"/>
        <dbReference type="Rhea" id="RHEA-COMP:11604"/>
        <dbReference type="ChEBI" id="CHEBI:15378"/>
        <dbReference type="ChEBI" id="CHEBI:29999"/>
        <dbReference type="ChEBI" id="CHEBI:30616"/>
        <dbReference type="ChEBI" id="CHEBI:83421"/>
        <dbReference type="ChEBI" id="CHEBI:456216"/>
        <dbReference type="EC" id="2.7.11.1"/>
    </reaction>
</comment>
<feature type="compositionally biased region" description="Low complexity" evidence="11">
    <location>
        <begin position="310"/>
        <end position="319"/>
    </location>
</feature>
<evidence type="ECO:0000256" key="10">
    <source>
        <dbReference type="PROSITE-ProRule" id="PRU10141"/>
    </source>
</evidence>
<dbReference type="GO" id="GO:0106310">
    <property type="term" value="F:protein serine kinase activity"/>
    <property type="evidence" value="ECO:0007669"/>
    <property type="project" value="RHEA"/>
</dbReference>
<feature type="binding site" evidence="10">
    <location>
        <position position="381"/>
    </location>
    <ligand>
        <name>ATP</name>
        <dbReference type="ChEBI" id="CHEBI:30616"/>
    </ligand>
</feature>
<dbReference type="InterPro" id="IPR011009">
    <property type="entry name" value="Kinase-like_dom_sf"/>
</dbReference>
<dbReference type="Pfam" id="PF02149">
    <property type="entry name" value="KA1"/>
    <property type="match status" value="1"/>
</dbReference>
<dbReference type="GO" id="GO:0035556">
    <property type="term" value="P:intracellular signal transduction"/>
    <property type="evidence" value="ECO:0007669"/>
    <property type="project" value="TreeGrafter"/>
</dbReference>
<organism evidence="14 15">
    <name type="scientific">Hanseniaspora valbyensis NRRL Y-1626</name>
    <dbReference type="NCBI Taxonomy" id="766949"/>
    <lineage>
        <taxon>Eukaryota</taxon>
        <taxon>Fungi</taxon>
        <taxon>Dikarya</taxon>
        <taxon>Ascomycota</taxon>
        <taxon>Saccharomycotina</taxon>
        <taxon>Saccharomycetes</taxon>
        <taxon>Saccharomycodales</taxon>
        <taxon>Saccharomycodaceae</taxon>
        <taxon>Hanseniaspora</taxon>
    </lineage>
</organism>
<dbReference type="PROSITE" id="PS00108">
    <property type="entry name" value="PROTEIN_KINASE_ST"/>
    <property type="match status" value="1"/>
</dbReference>
<feature type="compositionally biased region" description="Polar residues" evidence="11">
    <location>
        <begin position="94"/>
        <end position="114"/>
    </location>
</feature>
<gene>
    <name evidence="14" type="ORF">HANVADRAFT_53912</name>
</gene>
<dbReference type="InterPro" id="IPR017441">
    <property type="entry name" value="Protein_kinase_ATP_BS"/>
</dbReference>
<dbReference type="InterPro" id="IPR008271">
    <property type="entry name" value="Ser/Thr_kinase_AS"/>
</dbReference>
<keyword evidence="15" id="KW-1185">Reference proteome</keyword>
<feature type="compositionally biased region" description="Low complexity" evidence="11">
    <location>
        <begin position="953"/>
        <end position="969"/>
    </location>
</feature>
<evidence type="ECO:0000256" key="8">
    <source>
        <dbReference type="ARBA" id="ARBA00047899"/>
    </source>
</evidence>
<dbReference type="InterPro" id="IPR000719">
    <property type="entry name" value="Prot_kinase_dom"/>
</dbReference>
<comment type="caution">
    <text evidence="14">The sequence shown here is derived from an EMBL/GenBank/DDBJ whole genome shotgun (WGS) entry which is preliminary data.</text>
</comment>
<dbReference type="PROSITE" id="PS50032">
    <property type="entry name" value="KA1"/>
    <property type="match status" value="1"/>
</dbReference>
<reference evidence="15" key="1">
    <citation type="journal article" date="2016" name="Proc. Natl. Acad. Sci. U.S.A.">
        <title>Comparative genomics of biotechnologically important yeasts.</title>
        <authorList>
            <person name="Riley R."/>
            <person name="Haridas S."/>
            <person name="Wolfe K.H."/>
            <person name="Lopes M.R."/>
            <person name="Hittinger C.T."/>
            <person name="Goeker M."/>
            <person name="Salamov A.A."/>
            <person name="Wisecaver J.H."/>
            <person name="Long T.M."/>
            <person name="Calvey C.H."/>
            <person name="Aerts A.L."/>
            <person name="Barry K.W."/>
            <person name="Choi C."/>
            <person name="Clum A."/>
            <person name="Coughlan A.Y."/>
            <person name="Deshpande S."/>
            <person name="Douglass A.P."/>
            <person name="Hanson S.J."/>
            <person name="Klenk H.-P."/>
            <person name="LaButti K.M."/>
            <person name="Lapidus A."/>
            <person name="Lindquist E.A."/>
            <person name="Lipzen A.M."/>
            <person name="Meier-Kolthoff J.P."/>
            <person name="Ohm R.A."/>
            <person name="Otillar R.P."/>
            <person name="Pangilinan J.L."/>
            <person name="Peng Y."/>
            <person name="Rokas A."/>
            <person name="Rosa C.A."/>
            <person name="Scheuner C."/>
            <person name="Sibirny A.A."/>
            <person name="Slot J.C."/>
            <person name="Stielow J.B."/>
            <person name="Sun H."/>
            <person name="Kurtzman C.P."/>
            <person name="Blackwell M."/>
            <person name="Grigoriev I.V."/>
            <person name="Jeffries T.W."/>
        </authorList>
    </citation>
    <scope>NUCLEOTIDE SEQUENCE [LARGE SCALE GENOMIC DNA]</scope>
    <source>
        <strain evidence="15">NRRL Y-1626</strain>
    </source>
</reference>
<feature type="region of interest" description="Disordered" evidence="11">
    <location>
        <begin position="268"/>
        <end position="322"/>
    </location>
</feature>
<feature type="compositionally biased region" description="Low complexity" evidence="11">
    <location>
        <begin position="278"/>
        <end position="291"/>
    </location>
</feature>
<dbReference type="PANTHER" id="PTHR24346">
    <property type="entry name" value="MAP/MICROTUBULE AFFINITY-REGULATING KINASE"/>
    <property type="match status" value="1"/>
</dbReference>
<feature type="region of interest" description="Disordered" evidence="11">
    <location>
        <begin position="172"/>
        <end position="201"/>
    </location>
</feature>
<evidence type="ECO:0000256" key="4">
    <source>
        <dbReference type="ARBA" id="ARBA00022679"/>
    </source>
</evidence>
<evidence type="ECO:0000313" key="14">
    <source>
        <dbReference type="EMBL" id="OBA25465.1"/>
    </source>
</evidence>
<feature type="compositionally biased region" description="Low complexity" evidence="11">
    <location>
        <begin position="1"/>
        <end position="14"/>
    </location>
</feature>
<dbReference type="PROSITE" id="PS50011">
    <property type="entry name" value="PROTEIN_KINASE_DOM"/>
    <property type="match status" value="1"/>
</dbReference>